<dbReference type="PRINTS" id="PR00691">
    <property type="entry name" value="ADHESINB"/>
</dbReference>
<dbReference type="InterPro" id="IPR050492">
    <property type="entry name" value="Bact_metal-bind_prot9"/>
</dbReference>
<evidence type="ECO:0000256" key="5">
    <source>
        <dbReference type="RuleBase" id="RU003512"/>
    </source>
</evidence>
<gene>
    <name evidence="6" type="ORF">MC7420_5548</name>
</gene>
<comment type="similarity">
    <text evidence="5">Belongs to the bacterial solute-binding protein 9 family.</text>
</comment>
<evidence type="ECO:0000256" key="3">
    <source>
        <dbReference type="ARBA" id="ARBA00022723"/>
    </source>
</evidence>
<keyword evidence="4" id="KW-0732">Signal</keyword>
<dbReference type="PRINTS" id="PR00690">
    <property type="entry name" value="ADHESNFAMILY"/>
</dbReference>
<dbReference type="GO" id="GO:0030313">
    <property type="term" value="C:cell envelope"/>
    <property type="evidence" value="ECO:0007669"/>
    <property type="project" value="UniProtKB-SubCell"/>
</dbReference>
<proteinExistence type="inferred from homology"/>
<name>B4VPS4_9CYAN</name>
<comment type="subcellular location">
    <subcellularLocation>
        <location evidence="1">Cell envelope</location>
    </subcellularLocation>
</comment>
<accession>B4VPS4</accession>
<dbReference type="eggNOG" id="COG0803">
    <property type="taxonomic scope" value="Bacteria"/>
</dbReference>
<evidence type="ECO:0000256" key="1">
    <source>
        <dbReference type="ARBA" id="ARBA00004196"/>
    </source>
</evidence>
<dbReference type="GO" id="GO:0007155">
    <property type="term" value="P:cell adhesion"/>
    <property type="evidence" value="ECO:0007669"/>
    <property type="project" value="InterPro"/>
</dbReference>
<dbReference type="EMBL" id="DS989847">
    <property type="protein sequence ID" value="EDX76114.1"/>
    <property type="molecule type" value="Genomic_DNA"/>
</dbReference>
<evidence type="ECO:0000256" key="2">
    <source>
        <dbReference type="ARBA" id="ARBA00022448"/>
    </source>
</evidence>
<dbReference type="CDD" id="cd01137">
    <property type="entry name" value="PsaA"/>
    <property type="match status" value="1"/>
</dbReference>
<dbReference type="InterPro" id="IPR006127">
    <property type="entry name" value="ZnuA-like"/>
</dbReference>
<dbReference type="Gene3D" id="3.40.50.1980">
    <property type="entry name" value="Nitrogenase molybdenum iron protein domain"/>
    <property type="match status" value="2"/>
</dbReference>
<evidence type="ECO:0000313" key="7">
    <source>
        <dbReference type="Proteomes" id="UP000003835"/>
    </source>
</evidence>
<dbReference type="InterPro" id="IPR006129">
    <property type="entry name" value="AdhesinB"/>
</dbReference>
<dbReference type="InterPro" id="IPR006128">
    <property type="entry name" value="Lipoprotein_PsaA-like"/>
</dbReference>
<sequence>MTGITHSQGRTQLQGCTGVGAGLTDNVTPLYRHAMASSRRLGRAIAKSDRLPHRRWVEQSRNPTYNGGIFALAGVMLGLWLSGCEATNPNLQGIDAEDKPNVVATSTIIADWTEQVGGDEIELTGILEPGADPHVYEPVPADTIALEQADLILYNGYNLEPALIKLMQSAGVNAKTFAVGEIVTPLDFEYQGETEPDPHVWGDAEHGIKMVNAIRDRLIELSPEDKDKFTANAAQLTAELEQVDTWITQQIQTIPANQRKLVTTHDAFQYYAQAYGLEVIGTLIGISTEEQPSAQTVKTLSDAVKEARVPAIFAETTINPALIETVAEEAGVKLAPSELYSDSLGAPGSKADTYVKMLITNTRTIVEALGGDYQAFLNGGN</sequence>
<dbReference type="HOGENOM" id="CLU_016838_1_1_3"/>
<keyword evidence="3" id="KW-0479">Metal-binding</keyword>
<keyword evidence="2 5" id="KW-0813">Transport</keyword>
<dbReference type="Pfam" id="PF01297">
    <property type="entry name" value="ZnuA"/>
    <property type="match status" value="1"/>
</dbReference>
<dbReference type="GO" id="GO:0046872">
    <property type="term" value="F:metal ion binding"/>
    <property type="evidence" value="ECO:0007669"/>
    <property type="project" value="UniProtKB-KW"/>
</dbReference>
<keyword evidence="7" id="KW-1185">Reference proteome</keyword>
<dbReference type="PANTHER" id="PTHR42953">
    <property type="entry name" value="HIGH-AFFINITY ZINC UPTAKE SYSTEM PROTEIN ZNUA-RELATED"/>
    <property type="match status" value="1"/>
</dbReference>
<dbReference type="STRING" id="118168.MC7420_5548"/>
<protein>
    <submittedName>
        <fullName evidence="6">Periplasmic solute binding protein family</fullName>
    </submittedName>
</protein>
<dbReference type="SUPFAM" id="SSF53807">
    <property type="entry name" value="Helical backbone' metal receptor"/>
    <property type="match status" value="1"/>
</dbReference>
<dbReference type="GO" id="GO:0030001">
    <property type="term" value="P:metal ion transport"/>
    <property type="evidence" value="ECO:0007669"/>
    <property type="project" value="InterPro"/>
</dbReference>
<reference evidence="6 7" key="1">
    <citation type="submission" date="2008-07" db="EMBL/GenBank/DDBJ databases">
        <authorList>
            <person name="Tandeau de Marsac N."/>
            <person name="Ferriera S."/>
            <person name="Johnson J."/>
            <person name="Kravitz S."/>
            <person name="Beeson K."/>
            <person name="Sutton G."/>
            <person name="Rogers Y.-H."/>
            <person name="Friedman R."/>
            <person name="Frazier M."/>
            <person name="Venter J.C."/>
        </authorList>
    </citation>
    <scope>NUCLEOTIDE SEQUENCE [LARGE SCALE GENOMIC DNA]</scope>
    <source>
        <strain evidence="6 7">PCC 7420</strain>
    </source>
</reference>
<dbReference type="RefSeq" id="WP_006100601.1">
    <property type="nucleotide sequence ID" value="NZ_DS989847.1"/>
</dbReference>
<dbReference type="PANTHER" id="PTHR42953:SF1">
    <property type="entry name" value="METAL-BINDING PROTEIN HI_0362-RELATED"/>
    <property type="match status" value="1"/>
</dbReference>
<dbReference type="AlphaFoldDB" id="B4VPS4"/>
<dbReference type="Proteomes" id="UP000003835">
    <property type="component" value="Unassembled WGS sequence"/>
</dbReference>
<evidence type="ECO:0000256" key="4">
    <source>
        <dbReference type="ARBA" id="ARBA00022729"/>
    </source>
</evidence>
<organism evidence="6 7">
    <name type="scientific">Coleofasciculus chthonoplastes PCC 7420</name>
    <dbReference type="NCBI Taxonomy" id="118168"/>
    <lineage>
        <taxon>Bacteria</taxon>
        <taxon>Bacillati</taxon>
        <taxon>Cyanobacteriota</taxon>
        <taxon>Cyanophyceae</taxon>
        <taxon>Coleofasciculales</taxon>
        <taxon>Coleofasciculaceae</taxon>
        <taxon>Coleofasciculus</taxon>
    </lineage>
</organism>
<evidence type="ECO:0000313" key="6">
    <source>
        <dbReference type="EMBL" id="EDX76114.1"/>
    </source>
</evidence>